<proteinExistence type="inferred from homology"/>
<evidence type="ECO:0000256" key="4">
    <source>
        <dbReference type="ARBA" id="ARBA00017063"/>
    </source>
</evidence>
<dbReference type="AlphaFoldDB" id="V5GCQ0"/>
<keyword evidence="7" id="KW-0408">Iron</keyword>
<dbReference type="CDD" id="cd11059">
    <property type="entry name" value="CYP_fungal"/>
    <property type="match status" value="1"/>
</dbReference>
<evidence type="ECO:0000256" key="3">
    <source>
        <dbReference type="ARBA" id="ARBA00005229"/>
    </source>
</evidence>
<comment type="caution">
    <text evidence="9">The sequence shown here is derived from an EMBL/GenBank/DDBJ whole genome shotgun (WGS) entry which is preliminary data.</text>
</comment>
<dbReference type="Pfam" id="PF00067">
    <property type="entry name" value="p450"/>
    <property type="match status" value="1"/>
</dbReference>
<dbReference type="InterPro" id="IPR050121">
    <property type="entry name" value="Cytochrome_P450_monoxygenase"/>
</dbReference>
<dbReference type="PANTHER" id="PTHR24305">
    <property type="entry name" value="CYTOCHROME P450"/>
    <property type="match status" value="1"/>
</dbReference>
<keyword evidence="6" id="KW-0539">Nucleus</keyword>
<dbReference type="Gene3D" id="1.10.630.10">
    <property type="entry name" value="Cytochrome P450"/>
    <property type="match status" value="1"/>
</dbReference>
<dbReference type="PRINTS" id="PR00463">
    <property type="entry name" value="EP450I"/>
</dbReference>
<keyword evidence="9" id="KW-0503">Monooxygenase</keyword>
<organism evidence="9 10">
    <name type="scientific">Byssochlamys spectabilis (strain No. 5 / NBRC 109023)</name>
    <name type="common">Paecilomyces variotii</name>
    <dbReference type="NCBI Taxonomy" id="1356009"/>
    <lineage>
        <taxon>Eukaryota</taxon>
        <taxon>Fungi</taxon>
        <taxon>Dikarya</taxon>
        <taxon>Ascomycota</taxon>
        <taxon>Pezizomycotina</taxon>
        <taxon>Eurotiomycetes</taxon>
        <taxon>Eurotiomycetidae</taxon>
        <taxon>Eurotiales</taxon>
        <taxon>Thermoascaceae</taxon>
        <taxon>Paecilomyces</taxon>
    </lineage>
</organism>
<feature type="signal peptide" evidence="8">
    <location>
        <begin position="1"/>
        <end position="17"/>
    </location>
</feature>
<accession>V5GCQ0</accession>
<dbReference type="OrthoDB" id="1470350at2759"/>
<comment type="similarity">
    <text evidence="3">Belongs to the HRI1 family.</text>
</comment>
<dbReference type="GO" id="GO:0016705">
    <property type="term" value="F:oxidoreductase activity, acting on paired donors, with incorporation or reduction of molecular oxygen"/>
    <property type="evidence" value="ECO:0007669"/>
    <property type="project" value="InterPro"/>
</dbReference>
<dbReference type="GO" id="GO:0005634">
    <property type="term" value="C:nucleus"/>
    <property type="evidence" value="ECO:0007669"/>
    <property type="project" value="UniProtKB-SubCell"/>
</dbReference>
<name>V5GCQ0_BYSSN</name>
<keyword evidence="7" id="KW-0349">Heme</keyword>
<evidence type="ECO:0000256" key="2">
    <source>
        <dbReference type="ARBA" id="ARBA00004496"/>
    </source>
</evidence>
<dbReference type="EMBL" id="BAUL01000255">
    <property type="protein sequence ID" value="GAD98687.1"/>
    <property type="molecule type" value="Genomic_DNA"/>
</dbReference>
<evidence type="ECO:0000256" key="5">
    <source>
        <dbReference type="ARBA" id="ARBA00022490"/>
    </source>
</evidence>
<keyword evidence="7" id="KW-0479">Metal-binding</keyword>
<sequence>MWSIWALTLVFIIVVLIKRLRSPLTALPGPLITSITSIWIKYQEFSANRRLYIHELHNRYGPVVRLSPNEVSFTSLEAIKEIYASGGSGYDRTELYSLFAQFGQKWVVMPLAFSRNQSLIYSDQDHVFDFDQRKRCFADRYSMTNIMRKESIASIQENAAAFVRKCMDTSGTSVDVYELLHCYALDCVTHFMFSPGGTHSLTRSKDFELMEELTYHSSLQKNLLAHYFPGLEPYFPTFLLPRLSPKSNQYVLDKVEEGLSADEYTLVRRLLGKDNDLHNIQVAAECKDHMAAGIDTTGDGLCFLMWELSQPHNRHVQERLHHEVKQVSADTSLEDLPYLDAVIKEALRLAPPIPMSFPRYVPKGGRIIDGYHIPEGTIVSCQPYSVHRLNEQAFPCPDTFCPERWLEPDGANDRNRLFFAFSTGARGCTGKNLALMEMKILLRDVYSRFKTEVAPDMQGNCHICIGAQIFHAKTLEDMNPIEFPTASLSTRVSLRWIPEPAFENTDTIVLSVGGWYVDLRMDKHTGAIDWAIAGERIVESTKPAKVLFTHELDSHGEFSSSDLGTFSKLPNGDDLETGSMPRADVPGAPITAYEEVWHELEPCEAPEPGTDKPQAWILESVDEQEDSNEGGVEEKRLVKTFLGRIASTYVALRQEQIHKREIGHDGKRKVTKTGGPVKARREEWRKGANGEPGKWSVKYVVEDESNSLPGLSMQADGKFQGEDTDEWKKEGRIVDVNGEKYTVRAFEYGRRA</sequence>
<feature type="chain" id="PRO_5004733268" description="Protein HRI1" evidence="8">
    <location>
        <begin position="18"/>
        <end position="752"/>
    </location>
</feature>
<dbReference type="GO" id="GO:0005506">
    <property type="term" value="F:iron ion binding"/>
    <property type="evidence" value="ECO:0007669"/>
    <property type="project" value="InterPro"/>
</dbReference>
<keyword evidence="8" id="KW-0732">Signal</keyword>
<dbReference type="PANTHER" id="PTHR24305:SF164">
    <property type="entry name" value="P450, PUTATIVE (EUROFUNG)-RELATED"/>
    <property type="match status" value="1"/>
</dbReference>
<dbReference type="HOGENOM" id="CLU_378599_0_0_1"/>
<comment type="subcellular location">
    <subcellularLocation>
        <location evidence="2">Cytoplasm</location>
    </subcellularLocation>
    <subcellularLocation>
        <location evidence="1">Nucleus</location>
    </subcellularLocation>
</comment>
<dbReference type="eggNOG" id="KOG0156">
    <property type="taxonomic scope" value="Eukaryota"/>
</dbReference>
<dbReference type="GO" id="GO:0020037">
    <property type="term" value="F:heme binding"/>
    <property type="evidence" value="ECO:0007669"/>
    <property type="project" value="InterPro"/>
</dbReference>
<comment type="cofactor">
    <cofactor evidence="7">
        <name>heme</name>
        <dbReference type="ChEBI" id="CHEBI:30413"/>
    </cofactor>
</comment>
<gene>
    <name evidence="9" type="ORF">PVAR5_7387</name>
</gene>
<dbReference type="GO" id="GO:0004497">
    <property type="term" value="F:monooxygenase activity"/>
    <property type="evidence" value="ECO:0007669"/>
    <property type="project" value="UniProtKB-KW"/>
</dbReference>
<dbReference type="Pfam" id="PF16815">
    <property type="entry name" value="HRI1"/>
    <property type="match status" value="1"/>
</dbReference>
<keyword evidence="10" id="KW-1185">Reference proteome</keyword>
<dbReference type="InParanoid" id="V5GCQ0"/>
<dbReference type="InterPro" id="IPR038744">
    <property type="entry name" value="Hri1_N"/>
</dbReference>
<dbReference type="GO" id="GO:0005737">
    <property type="term" value="C:cytoplasm"/>
    <property type="evidence" value="ECO:0007669"/>
    <property type="project" value="UniProtKB-SubCell"/>
</dbReference>
<evidence type="ECO:0000313" key="10">
    <source>
        <dbReference type="Proteomes" id="UP000018001"/>
    </source>
</evidence>
<evidence type="ECO:0000256" key="7">
    <source>
        <dbReference type="PIRSR" id="PIRSR602401-1"/>
    </source>
</evidence>
<dbReference type="InterPro" id="IPR001128">
    <property type="entry name" value="Cyt_P450"/>
</dbReference>
<dbReference type="InterPro" id="IPR043047">
    <property type="entry name" value="Hri1_N_sf"/>
</dbReference>
<keyword evidence="5" id="KW-0963">Cytoplasm</keyword>
<dbReference type="PRINTS" id="PR00385">
    <property type="entry name" value="P450"/>
</dbReference>
<dbReference type="InterPro" id="IPR002401">
    <property type="entry name" value="Cyt_P450_E_grp-I"/>
</dbReference>
<dbReference type="CDD" id="cd11692">
    <property type="entry name" value="HRI1_N_like"/>
    <property type="match status" value="1"/>
</dbReference>
<dbReference type="SUPFAM" id="SSF48264">
    <property type="entry name" value="Cytochrome P450"/>
    <property type="match status" value="1"/>
</dbReference>
<dbReference type="Proteomes" id="UP000018001">
    <property type="component" value="Unassembled WGS sequence"/>
</dbReference>
<evidence type="ECO:0000256" key="1">
    <source>
        <dbReference type="ARBA" id="ARBA00004123"/>
    </source>
</evidence>
<dbReference type="InterPro" id="IPR031818">
    <property type="entry name" value="Hri1"/>
</dbReference>
<dbReference type="Gene3D" id="2.40.128.320">
    <property type="entry name" value="Protein HRI1, N-terminal domain"/>
    <property type="match status" value="1"/>
</dbReference>
<reference evidence="10" key="1">
    <citation type="journal article" date="2014" name="Genome Announc.">
        <title>Draft genome sequence of the formaldehyde-resistant fungus Byssochlamys spectabilis No. 5 (anamorph Paecilomyces variotii No. 5) (NBRC109023).</title>
        <authorList>
            <person name="Oka T."/>
            <person name="Ekino K."/>
            <person name="Fukuda K."/>
            <person name="Nomura Y."/>
        </authorList>
    </citation>
    <scope>NUCLEOTIDE SEQUENCE [LARGE SCALE GENOMIC DNA]</scope>
    <source>
        <strain evidence="10">No. 5 / NBRC 109023</strain>
    </source>
</reference>
<dbReference type="InterPro" id="IPR036396">
    <property type="entry name" value="Cyt_P450_sf"/>
</dbReference>
<evidence type="ECO:0000256" key="8">
    <source>
        <dbReference type="SAM" id="SignalP"/>
    </source>
</evidence>
<evidence type="ECO:0000313" key="9">
    <source>
        <dbReference type="EMBL" id="GAD98687.1"/>
    </source>
</evidence>
<evidence type="ECO:0000256" key="6">
    <source>
        <dbReference type="ARBA" id="ARBA00023242"/>
    </source>
</evidence>
<feature type="binding site" description="axial binding residue" evidence="7">
    <location>
        <position position="428"/>
    </location>
    <ligand>
        <name>heme</name>
        <dbReference type="ChEBI" id="CHEBI:30413"/>
    </ligand>
    <ligandPart>
        <name>Fe</name>
        <dbReference type="ChEBI" id="CHEBI:18248"/>
    </ligandPart>
</feature>
<protein>
    <recommendedName>
        <fullName evidence="4">Protein HRI1</fullName>
    </recommendedName>
</protein>
<keyword evidence="9" id="KW-0560">Oxidoreductase</keyword>